<dbReference type="Proteomes" id="UP000552864">
    <property type="component" value="Unassembled WGS sequence"/>
</dbReference>
<proteinExistence type="predicted"/>
<protein>
    <submittedName>
        <fullName evidence="1">Methyltransferase</fullName>
    </submittedName>
</protein>
<dbReference type="RefSeq" id="WP_168737349.1">
    <property type="nucleotide sequence ID" value="NZ_JABAHZ010000001.1"/>
</dbReference>
<name>A0A847SCU6_9BACT</name>
<dbReference type="GO" id="GO:0008168">
    <property type="term" value="F:methyltransferase activity"/>
    <property type="evidence" value="ECO:0007669"/>
    <property type="project" value="UniProtKB-KW"/>
</dbReference>
<accession>A0A847SCU6</accession>
<dbReference type="CDD" id="cd02440">
    <property type="entry name" value="AdoMet_MTases"/>
    <property type="match status" value="1"/>
</dbReference>
<dbReference type="EMBL" id="JABAHZ010000001">
    <property type="protein sequence ID" value="NLR77994.1"/>
    <property type="molecule type" value="Genomic_DNA"/>
</dbReference>
<dbReference type="GO" id="GO:0032259">
    <property type="term" value="P:methylation"/>
    <property type="evidence" value="ECO:0007669"/>
    <property type="project" value="UniProtKB-KW"/>
</dbReference>
<keyword evidence="2" id="KW-1185">Reference proteome</keyword>
<gene>
    <name evidence="1" type="ORF">HGH91_05125</name>
</gene>
<evidence type="ECO:0000313" key="1">
    <source>
        <dbReference type="EMBL" id="NLR77994.1"/>
    </source>
</evidence>
<dbReference type="AlphaFoldDB" id="A0A847SCU6"/>
<evidence type="ECO:0000313" key="2">
    <source>
        <dbReference type="Proteomes" id="UP000552864"/>
    </source>
</evidence>
<comment type="caution">
    <text evidence="1">The sequence shown here is derived from an EMBL/GenBank/DDBJ whole genome shotgun (WGS) entry which is preliminary data.</text>
</comment>
<sequence>MIKSTLDNMSSKPIWYANDAAFDWLYPERIQQLSKRHWTPMEVAKKSAKFLSGGAGKRILDIGSGVGKFCLIGGYFFPEATFSGVEQRKELFHFAQAAREVTCRGNVDFINCNFTQVDFDEYDHFYFYNSFFENLVDEGQIDQQIEYSTSLYNYYAGYMFKSLENKPSGTRLVTFHSMEDEIPPSYQLVDATVDFLLKMWIKR</sequence>
<dbReference type="Gene3D" id="3.40.50.150">
    <property type="entry name" value="Vaccinia Virus protein VP39"/>
    <property type="match status" value="1"/>
</dbReference>
<organism evidence="1 2">
    <name type="scientific">Chitinophaga eiseniae</name>
    <dbReference type="NCBI Taxonomy" id="634771"/>
    <lineage>
        <taxon>Bacteria</taxon>
        <taxon>Pseudomonadati</taxon>
        <taxon>Bacteroidota</taxon>
        <taxon>Chitinophagia</taxon>
        <taxon>Chitinophagales</taxon>
        <taxon>Chitinophagaceae</taxon>
        <taxon>Chitinophaga</taxon>
    </lineage>
</organism>
<dbReference type="SUPFAM" id="SSF53335">
    <property type="entry name" value="S-adenosyl-L-methionine-dependent methyltransferases"/>
    <property type="match status" value="1"/>
</dbReference>
<keyword evidence="1" id="KW-0808">Transferase</keyword>
<reference evidence="1 2" key="1">
    <citation type="submission" date="2020-04" db="EMBL/GenBank/DDBJ databases">
        <authorList>
            <person name="Yin C."/>
        </authorList>
    </citation>
    <scope>NUCLEOTIDE SEQUENCE [LARGE SCALE GENOMIC DNA]</scope>
    <source>
        <strain evidence="1 2">Ak56</strain>
    </source>
</reference>
<dbReference type="InterPro" id="IPR029063">
    <property type="entry name" value="SAM-dependent_MTases_sf"/>
</dbReference>
<keyword evidence="1" id="KW-0489">Methyltransferase</keyword>